<evidence type="ECO:0000313" key="1">
    <source>
        <dbReference type="EMBL" id="CAH2008572.1"/>
    </source>
</evidence>
<sequence>MYSKEYHQNRSTIMSGRAKRMVQMACKSDEADCNRDSVNITLLSHESARENLFENKHLQRDENVSAIFESGGETCLENRPLSENIAMDNVPSTNVHNSDIHQAVNILAVCEDDSITIADK</sequence>
<dbReference type="AlphaFoldDB" id="A0A9P0Q4I2"/>
<organism evidence="1 2">
    <name type="scientific">Acanthoscelides obtectus</name>
    <name type="common">Bean weevil</name>
    <name type="synonym">Bruchus obtectus</name>
    <dbReference type="NCBI Taxonomy" id="200917"/>
    <lineage>
        <taxon>Eukaryota</taxon>
        <taxon>Metazoa</taxon>
        <taxon>Ecdysozoa</taxon>
        <taxon>Arthropoda</taxon>
        <taxon>Hexapoda</taxon>
        <taxon>Insecta</taxon>
        <taxon>Pterygota</taxon>
        <taxon>Neoptera</taxon>
        <taxon>Endopterygota</taxon>
        <taxon>Coleoptera</taxon>
        <taxon>Polyphaga</taxon>
        <taxon>Cucujiformia</taxon>
        <taxon>Chrysomeloidea</taxon>
        <taxon>Chrysomelidae</taxon>
        <taxon>Bruchinae</taxon>
        <taxon>Bruchini</taxon>
        <taxon>Acanthoscelides</taxon>
    </lineage>
</organism>
<dbReference type="EMBL" id="CAKOFQ010007818">
    <property type="protein sequence ID" value="CAH2008572.1"/>
    <property type="molecule type" value="Genomic_DNA"/>
</dbReference>
<name>A0A9P0Q4I2_ACAOB</name>
<accession>A0A9P0Q4I2</accession>
<dbReference type="Proteomes" id="UP001152888">
    <property type="component" value="Unassembled WGS sequence"/>
</dbReference>
<reference evidence="1" key="1">
    <citation type="submission" date="2022-03" db="EMBL/GenBank/DDBJ databases">
        <authorList>
            <person name="Sayadi A."/>
        </authorList>
    </citation>
    <scope>NUCLEOTIDE SEQUENCE</scope>
</reference>
<proteinExistence type="predicted"/>
<keyword evidence="2" id="KW-1185">Reference proteome</keyword>
<protein>
    <submittedName>
        <fullName evidence="1">Uncharacterized protein</fullName>
    </submittedName>
</protein>
<comment type="caution">
    <text evidence="1">The sequence shown here is derived from an EMBL/GenBank/DDBJ whole genome shotgun (WGS) entry which is preliminary data.</text>
</comment>
<gene>
    <name evidence="1" type="ORF">ACAOBT_LOCUS30329</name>
</gene>
<evidence type="ECO:0000313" key="2">
    <source>
        <dbReference type="Proteomes" id="UP001152888"/>
    </source>
</evidence>